<dbReference type="InterPro" id="IPR007502">
    <property type="entry name" value="Helicase-assoc_dom"/>
</dbReference>
<proteinExistence type="predicted"/>
<name>A0ABW8APG4_9ACTN</name>
<dbReference type="PIRSF" id="PIRSF005496">
    <property type="entry name" value="ATP_hel_hrpB"/>
    <property type="match status" value="1"/>
</dbReference>
<dbReference type="Pfam" id="PF00270">
    <property type="entry name" value="DEAD"/>
    <property type="match status" value="1"/>
</dbReference>
<feature type="compositionally biased region" description="Low complexity" evidence="5">
    <location>
        <begin position="825"/>
        <end position="839"/>
    </location>
</feature>
<dbReference type="PROSITE" id="PS51192">
    <property type="entry name" value="HELICASE_ATP_BIND_1"/>
    <property type="match status" value="1"/>
</dbReference>
<evidence type="ECO:0000256" key="1">
    <source>
        <dbReference type="ARBA" id="ARBA00022741"/>
    </source>
</evidence>
<keyword evidence="2 8" id="KW-0378">Hydrolase</keyword>
<evidence type="ECO:0000259" key="7">
    <source>
        <dbReference type="PROSITE" id="PS51194"/>
    </source>
</evidence>
<dbReference type="NCBIfam" id="TIGR01970">
    <property type="entry name" value="DEAH_box_HrpB"/>
    <property type="match status" value="1"/>
</dbReference>
<dbReference type="InterPro" id="IPR014001">
    <property type="entry name" value="Helicase_ATP-bd"/>
</dbReference>
<dbReference type="PROSITE" id="PS51194">
    <property type="entry name" value="HELICASE_CTER"/>
    <property type="match status" value="1"/>
</dbReference>
<sequence length="839" mass="88235">MLPGMSARAEAALPEPLPISAVLPDLVDRLTRAGAAVLVSPPGTGKTTLVPLALADALDDGARVVVAEPRRIAARAAARRMADLLGEPVGARVGYTVRGDSRTGAATRVEVVTTGVLVRRLERDAELPGVGAVVLDECHERHLDTDLAVAFALESRAALRPDLLVLATSATADADRLASLLDGPVIGADAPLFDVTPVWCPPAGPVDPPHGLRVDPRLLDHVASVVRRALSETSGDVLVFLPGAGEINGVATRLGAIDGVDVLRLHGRLSAADQDAALRPGARRRVVLASAVAESSLTVPGVRTVVDAGLARVPRTDLSRGLNGLATVRVSRSSAHQRAGRAGREAPGRVYRCWSEAEHARLPAHPDPEVAVADLCGFALALARWGDPDGASVPLLDVPPAASMAVARQTLQALGAVDDDGRVTDRGRRLATVGVHPRLARALLDGAGLVGGRRAAEVVAILADDALAGGTDDLAHAWRRLRDGHDRAATARWRAEVERLRPEEAGGPAVPDDLAAGLVAGLAYPERLARSRNSASGHFLMAGGTGAEAAPGSRLSTSAWLAVAVAQRQAGAPTARVRLAAVIDEATAREVGAHLLRLEEEVAWVDGDVVAREVERLGAITLTERPLRDPARELLAAALAEGLRREGLSLLTWTPGAAALRARLAFLHATLGEEWPAVTDDALLARIDDWLAPELSRARRRADLARVDTASALRRLLDHRQAARLDELAPERITVPSGSQLRVAYSQNLAEPDAPVLAVKLQEMFGARSGPRIGGGRVPVVLHLLSPAGRPAAVTSDLESFWPNGYPSVRAELRGRYPKHPWPADPTTAPPTARTKPPR</sequence>
<keyword evidence="1" id="KW-0547">Nucleotide-binding</keyword>
<dbReference type="Pfam" id="PF08482">
    <property type="entry name" value="HrpB_C"/>
    <property type="match status" value="1"/>
</dbReference>
<dbReference type="Pfam" id="PF00271">
    <property type="entry name" value="Helicase_C"/>
    <property type="match status" value="1"/>
</dbReference>
<feature type="region of interest" description="Disordered" evidence="5">
    <location>
        <begin position="817"/>
        <end position="839"/>
    </location>
</feature>
<dbReference type="InterPro" id="IPR013689">
    <property type="entry name" value="RNA_helicase_ATP-dep_HrpB_C"/>
</dbReference>
<dbReference type="Pfam" id="PF04408">
    <property type="entry name" value="WHD_HA2"/>
    <property type="match status" value="1"/>
</dbReference>
<dbReference type="GO" id="GO:0003724">
    <property type="term" value="F:RNA helicase activity"/>
    <property type="evidence" value="ECO:0007669"/>
    <property type="project" value="UniProtKB-EC"/>
</dbReference>
<organism evidence="8 9">
    <name type="scientific">Spongisporangium articulatum</name>
    <dbReference type="NCBI Taxonomy" id="3362603"/>
    <lineage>
        <taxon>Bacteria</taxon>
        <taxon>Bacillati</taxon>
        <taxon>Actinomycetota</taxon>
        <taxon>Actinomycetes</taxon>
        <taxon>Kineosporiales</taxon>
        <taxon>Kineosporiaceae</taxon>
        <taxon>Spongisporangium</taxon>
    </lineage>
</organism>
<protein>
    <submittedName>
        <fullName evidence="8">ATP-dependent helicase HrpB</fullName>
        <ecNumber evidence="8">3.6.4.13</ecNumber>
    </submittedName>
</protein>
<evidence type="ECO:0000256" key="2">
    <source>
        <dbReference type="ARBA" id="ARBA00022801"/>
    </source>
</evidence>
<dbReference type="SMART" id="SM00490">
    <property type="entry name" value="HELICc"/>
    <property type="match status" value="1"/>
</dbReference>
<keyword evidence="4" id="KW-0067">ATP-binding</keyword>
<dbReference type="InterPro" id="IPR001650">
    <property type="entry name" value="Helicase_C-like"/>
</dbReference>
<keyword evidence="3 8" id="KW-0347">Helicase</keyword>
<feature type="domain" description="Helicase ATP-binding" evidence="6">
    <location>
        <begin position="27"/>
        <end position="190"/>
    </location>
</feature>
<dbReference type="PANTHER" id="PTHR43519:SF1">
    <property type="entry name" value="ATP-DEPENDENT RNA HELICASE HRPB"/>
    <property type="match status" value="1"/>
</dbReference>
<dbReference type="InterPro" id="IPR049614">
    <property type="entry name" value="HrpB_DEXH"/>
</dbReference>
<dbReference type="GO" id="GO:0016787">
    <property type="term" value="F:hydrolase activity"/>
    <property type="evidence" value="ECO:0007669"/>
    <property type="project" value="UniProtKB-KW"/>
</dbReference>
<dbReference type="Proteomes" id="UP001612915">
    <property type="component" value="Unassembled WGS sequence"/>
</dbReference>
<dbReference type="EC" id="3.6.4.13" evidence="8"/>
<dbReference type="CDD" id="cd17990">
    <property type="entry name" value="DEXHc_HrpB"/>
    <property type="match status" value="1"/>
</dbReference>
<dbReference type="Gene3D" id="3.40.50.300">
    <property type="entry name" value="P-loop containing nucleotide triphosphate hydrolases"/>
    <property type="match status" value="2"/>
</dbReference>
<gene>
    <name evidence="8" type="primary">hrpB</name>
    <name evidence="8" type="ORF">ACIB24_12205</name>
</gene>
<evidence type="ECO:0000256" key="4">
    <source>
        <dbReference type="ARBA" id="ARBA00022840"/>
    </source>
</evidence>
<comment type="caution">
    <text evidence="8">The sequence shown here is derived from an EMBL/GenBank/DDBJ whole genome shotgun (WGS) entry which is preliminary data.</text>
</comment>
<reference evidence="8 9" key="1">
    <citation type="submission" date="2024-10" db="EMBL/GenBank/DDBJ databases">
        <title>The Natural Products Discovery Center: Release of the First 8490 Sequenced Strains for Exploring Actinobacteria Biosynthetic Diversity.</title>
        <authorList>
            <person name="Kalkreuter E."/>
            <person name="Kautsar S.A."/>
            <person name="Yang D."/>
            <person name="Bader C.D."/>
            <person name="Teijaro C.N."/>
            <person name="Fluegel L."/>
            <person name="Davis C.M."/>
            <person name="Simpson J.R."/>
            <person name="Lauterbach L."/>
            <person name="Steele A.D."/>
            <person name="Gui C."/>
            <person name="Meng S."/>
            <person name="Li G."/>
            <person name="Viehrig K."/>
            <person name="Ye F."/>
            <person name="Su P."/>
            <person name="Kiefer A.F."/>
            <person name="Nichols A."/>
            <person name="Cepeda A.J."/>
            <person name="Yan W."/>
            <person name="Fan B."/>
            <person name="Jiang Y."/>
            <person name="Adhikari A."/>
            <person name="Zheng C.-J."/>
            <person name="Schuster L."/>
            <person name="Cowan T.M."/>
            <person name="Smanski M.J."/>
            <person name="Chevrette M.G."/>
            <person name="De Carvalho L.P.S."/>
            <person name="Shen B."/>
        </authorList>
    </citation>
    <scope>NUCLEOTIDE SEQUENCE [LARGE SCALE GENOMIC DNA]</scope>
    <source>
        <strain evidence="8 9">NPDC049639</strain>
    </source>
</reference>
<keyword evidence="9" id="KW-1185">Reference proteome</keyword>
<dbReference type="InterPro" id="IPR048333">
    <property type="entry name" value="HA2_WH"/>
</dbReference>
<dbReference type="InterPro" id="IPR011545">
    <property type="entry name" value="DEAD/DEAH_box_helicase_dom"/>
</dbReference>
<dbReference type="SMART" id="SM00487">
    <property type="entry name" value="DEXDc"/>
    <property type="match status" value="1"/>
</dbReference>
<dbReference type="InterPro" id="IPR027417">
    <property type="entry name" value="P-loop_NTPase"/>
</dbReference>
<dbReference type="RefSeq" id="WP_398280436.1">
    <property type="nucleotide sequence ID" value="NZ_JBITLV010000003.1"/>
</dbReference>
<evidence type="ECO:0000313" key="8">
    <source>
        <dbReference type="EMBL" id="MFI7587827.1"/>
    </source>
</evidence>
<evidence type="ECO:0000256" key="3">
    <source>
        <dbReference type="ARBA" id="ARBA00022806"/>
    </source>
</evidence>
<evidence type="ECO:0000313" key="9">
    <source>
        <dbReference type="Proteomes" id="UP001612915"/>
    </source>
</evidence>
<dbReference type="CDD" id="cd18791">
    <property type="entry name" value="SF2_C_RHA"/>
    <property type="match status" value="1"/>
</dbReference>
<dbReference type="SMART" id="SM00847">
    <property type="entry name" value="HA2"/>
    <property type="match status" value="1"/>
</dbReference>
<evidence type="ECO:0000259" key="6">
    <source>
        <dbReference type="PROSITE" id="PS51192"/>
    </source>
</evidence>
<accession>A0ABW8APG4</accession>
<dbReference type="SUPFAM" id="SSF52540">
    <property type="entry name" value="P-loop containing nucleoside triphosphate hydrolases"/>
    <property type="match status" value="1"/>
</dbReference>
<dbReference type="EMBL" id="JBITLV010000003">
    <property type="protein sequence ID" value="MFI7587827.1"/>
    <property type="molecule type" value="Genomic_DNA"/>
</dbReference>
<evidence type="ECO:0000256" key="5">
    <source>
        <dbReference type="SAM" id="MobiDB-lite"/>
    </source>
</evidence>
<dbReference type="InterPro" id="IPR010225">
    <property type="entry name" value="HrpB"/>
</dbReference>
<dbReference type="PANTHER" id="PTHR43519">
    <property type="entry name" value="ATP-DEPENDENT RNA HELICASE HRPB"/>
    <property type="match status" value="1"/>
</dbReference>
<dbReference type="Gene3D" id="1.20.120.1080">
    <property type="match status" value="1"/>
</dbReference>
<feature type="domain" description="Helicase C-terminal" evidence="7">
    <location>
        <begin position="225"/>
        <end position="386"/>
    </location>
</feature>